<organism evidence="2 3">
    <name type="scientific">Plasmodium coatneyi</name>
    <dbReference type="NCBI Taxonomy" id="208452"/>
    <lineage>
        <taxon>Eukaryota</taxon>
        <taxon>Sar</taxon>
        <taxon>Alveolata</taxon>
        <taxon>Apicomplexa</taxon>
        <taxon>Aconoidasida</taxon>
        <taxon>Haemosporida</taxon>
        <taxon>Plasmodiidae</taxon>
        <taxon>Plasmodium</taxon>
    </lineage>
</organism>
<feature type="region of interest" description="Disordered" evidence="1">
    <location>
        <begin position="308"/>
        <end position="337"/>
    </location>
</feature>
<sequence>MNSSNTNGEKNLLIYDKSTKVGCIYFIGISSNFYRGKVILKKNCISDRIVRYTNLSENLLLIKNGNYNFKQTAILIKGITMFLHRQLEVLLTDFYAMYKKCLFSSLNECRLQNGILKRSRANRRHRAKKNVLSLQDGEATYGNNYMGDQDDGTFRRKRANYLNKNRNIADINDLMLKESNELYENDYHFENEDIPNDENVIYHDMLTNTSSFDCSKFNNLYTINNGVRNINTKESSGDANMQSNLNGTAFLKYNVLDIKRHTSAERNNYSNDSLVMSKTLNKKNFSFSVLNSSLLFSGNIPHGKVSNNLGSINNHGGGNNLSKDNNKGRGNYPQEEERKNKRIFAQIDKDTILRDNIWEENKMNKMNKRQKSDNQFSTHLKGGSYVFLLLYNDVKNGPSENSISSSFHSYEQAKNFINFDTRKDVYNLFGNDLIQNEKINMQPNNFKLLQTKSTVSSINERKNKHKNHLNFEQLRANFNDEYFLKTEFQQNHGGKRYSNGSFGNSYDQVDYNFDQMDDNFDRMSGFARKNYEHRKSHPNGEHKNKSEKDCKDVYNFSDTLKDSLSVPSSKLVSRRSFTSSEYKYNEELIKLKNYLHKISAKCSNVIEFDRIFPVKKMSDKNISIIFYNLLVLASNAEVDVTQNYPDSKILIQVC</sequence>
<dbReference type="AlphaFoldDB" id="A0A1B1E394"/>
<evidence type="ECO:0000313" key="2">
    <source>
        <dbReference type="EMBL" id="ANQ09482.1"/>
    </source>
</evidence>
<evidence type="ECO:0000256" key="1">
    <source>
        <dbReference type="SAM" id="MobiDB-lite"/>
    </source>
</evidence>
<name>A0A1B1E394_9APIC</name>
<dbReference type="EMBL" id="CP016250">
    <property type="protein sequence ID" value="ANQ09482.1"/>
    <property type="molecule type" value="Genomic_DNA"/>
</dbReference>
<dbReference type="RefSeq" id="XP_019916177.1">
    <property type="nucleotide sequence ID" value="XM_020060722.1"/>
</dbReference>
<protein>
    <submittedName>
        <fullName evidence="2">Uncharacterized protein</fullName>
    </submittedName>
</protein>
<evidence type="ECO:0000313" key="3">
    <source>
        <dbReference type="Proteomes" id="UP000092716"/>
    </source>
</evidence>
<accession>A0A1B1E394</accession>
<dbReference type="KEGG" id="pcot:PCOAH_00039310"/>
<keyword evidence="3" id="KW-1185">Reference proteome</keyword>
<dbReference type="Proteomes" id="UP000092716">
    <property type="component" value="Chromosome 12"/>
</dbReference>
<proteinExistence type="predicted"/>
<dbReference type="GeneID" id="30910662"/>
<reference evidence="3" key="1">
    <citation type="submission" date="2016-06" db="EMBL/GenBank/DDBJ databases">
        <title>First high quality genome sequence of Plasmodium coatneyi using continuous long reads from single molecule, real-time sequencing.</title>
        <authorList>
            <person name="Chien J.-T."/>
            <person name="Pakala S.B."/>
            <person name="Geraldo J.A."/>
            <person name="Lapp S.A."/>
            <person name="Barnwell J.W."/>
            <person name="Kissinger J.C."/>
            <person name="Galinski M.R."/>
            <person name="Humphrey J.C."/>
        </authorList>
    </citation>
    <scope>NUCLEOTIDE SEQUENCE [LARGE SCALE GENOMIC DNA]</scope>
    <source>
        <strain evidence="3">Hackeri</strain>
    </source>
</reference>
<dbReference type="VEuPathDB" id="PlasmoDB:PCOAH_00039310"/>
<gene>
    <name evidence="2" type="ORF">PCOAH_00039310</name>
</gene>
<dbReference type="OrthoDB" id="371315at2759"/>